<evidence type="ECO:0000313" key="2">
    <source>
        <dbReference type="Proteomes" id="UP000790377"/>
    </source>
</evidence>
<keyword evidence="1" id="KW-0489">Methyltransferase</keyword>
<dbReference type="Proteomes" id="UP000790377">
    <property type="component" value="Unassembled WGS sequence"/>
</dbReference>
<evidence type="ECO:0000313" key="1">
    <source>
        <dbReference type="EMBL" id="KAH7911902.1"/>
    </source>
</evidence>
<protein>
    <submittedName>
        <fullName evidence="1">S-adenosyl-L-methionine-dependent methyltransferase</fullName>
    </submittedName>
</protein>
<keyword evidence="1" id="KW-0808">Transferase</keyword>
<comment type="caution">
    <text evidence="1">The sequence shown here is derived from an EMBL/GenBank/DDBJ whole genome shotgun (WGS) entry which is preliminary data.</text>
</comment>
<reference evidence="1" key="1">
    <citation type="journal article" date="2021" name="New Phytol.">
        <title>Evolutionary innovations through gain and loss of genes in the ectomycorrhizal Boletales.</title>
        <authorList>
            <person name="Wu G."/>
            <person name="Miyauchi S."/>
            <person name="Morin E."/>
            <person name="Kuo A."/>
            <person name="Drula E."/>
            <person name="Varga T."/>
            <person name="Kohler A."/>
            <person name="Feng B."/>
            <person name="Cao Y."/>
            <person name="Lipzen A."/>
            <person name="Daum C."/>
            <person name="Hundley H."/>
            <person name="Pangilinan J."/>
            <person name="Johnson J."/>
            <person name="Barry K."/>
            <person name="LaButti K."/>
            <person name="Ng V."/>
            <person name="Ahrendt S."/>
            <person name="Min B."/>
            <person name="Choi I.G."/>
            <person name="Park H."/>
            <person name="Plett J.M."/>
            <person name="Magnuson J."/>
            <person name="Spatafora J.W."/>
            <person name="Nagy L.G."/>
            <person name="Henrissat B."/>
            <person name="Grigoriev I.V."/>
            <person name="Yang Z.L."/>
            <person name="Xu J."/>
            <person name="Martin F.M."/>
        </authorList>
    </citation>
    <scope>NUCLEOTIDE SEQUENCE</scope>
    <source>
        <strain evidence="1">ATCC 28755</strain>
    </source>
</reference>
<dbReference type="EMBL" id="MU267664">
    <property type="protein sequence ID" value="KAH7911902.1"/>
    <property type="molecule type" value="Genomic_DNA"/>
</dbReference>
<accession>A0ACB8AFC1</accession>
<name>A0ACB8AFC1_9AGAM</name>
<sequence>MSSHHHSHSHEHEQGGPHRHHESHRHSHGHTSFEDANKQYFNETAHTYNDRPEAHERARRLSAAMRKAYDFDEGTTVVMDYACGTGLISKELAPYAKSIVGIDISQKMVDQYNQSVSYQGIEPDEMKAICAEIKGEPDELGGSKFDVIVCASSYHHFISVEDVTRIIVSHLKFGGSLLVADLMKEESTVDIFPSETHHLVAHRGGFSEQEMRTLFENAGLRNFSFETATEAKHFGHPVKLFLAKGDKVDI</sequence>
<gene>
    <name evidence="1" type="ORF">BJ138DRAFT_1149543</name>
</gene>
<proteinExistence type="predicted"/>
<keyword evidence="2" id="KW-1185">Reference proteome</keyword>
<organism evidence="1 2">
    <name type="scientific">Hygrophoropsis aurantiaca</name>
    <dbReference type="NCBI Taxonomy" id="72124"/>
    <lineage>
        <taxon>Eukaryota</taxon>
        <taxon>Fungi</taxon>
        <taxon>Dikarya</taxon>
        <taxon>Basidiomycota</taxon>
        <taxon>Agaricomycotina</taxon>
        <taxon>Agaricomycetes</taxon>
        <taxon>Agaricomycetidae</taxon>
        <taxon>Boletales</taxon>
        <taxon>Coniophorineae</taxon>
        <taxon>Hygrophoropsidaceae</taxon>
        <taxon>Hygrophoropsis</taxon>
    </lineage>
</organism>